<name>A0ABM1BLF1_LIMPO</name>
<evidence type="ECO:0000256" key="2">
    <source>
        <dbReference type="SAM" id="Phobius"/>
    </source>
</evidence>
<evidence type="ECO:0000259" key="4">
    <source>
        <dbReference type="Pfam" id="PF22873"/>
    </source>
</evidence>
<dbReference type="InterPro" id="IPR053894">
    <property type="entry name" value="OAF_N"/>
</dbReference>
<dbReference type="PANTHER" id="PTHR13423:SF2">
    <property type="entry name" value="OUT AT FIRST PROTEIN HOMOLOG"/>
    <property type="match status" value="1"/>
</dbReference>
<comment type="similarity">
    <text evidence="1">Belongs to the OAF family.</text>
</comment>
<dbReference type="InterPro" id="IPR026315">
    <property type="entry name" value="Oaf"/>
</dbReference>
<accession>A0ABM1BLF1</accession>
<dbReference type="Pfam" id="PF14941">
    <property type="entry name" value="OAF_N"/>
    <property type="match status" value="1"/>
</dbReference>
<dbReference type="PANTHER" id="PTHR13423">
    <property type="entry name" value="OUT AT FIRST"/>
    <property type="match status" value="1"/>
</dbReference>
<evidence type="ECO:0000313" key="5">
    <source>
        <dbReference type="Proteomes" id="UP000694941"/>
    </source>
</evidence>
<dbReference type="Pfam" id="PF22873">
    <property type="entry name" value="OAF_C"/>
    <property type="match status" value="1"/>
</dbReference>
<gene>
    <name evidence="6" type="primary">LOC106468469</name>
</gene>
<reference evidence="6" key="1">
    <citation type="submission" date="2025-08" db="UniProtKB">
        <authorList>
            <consortium name="RefSeq"/>
        </authorList>
    </citation>
    <scope>IDENTIFICATION</scope>
    <source>
        <tissue evidence="6">Muscle</tissue>
    </source>
</reference>
<evidence type="ECO:0000256" key="1">
    <source>
        <dbReference type="ARBA" id="ARBA00005786"/>
    </source>
</evidence>
<dbReference type="Proteomes" id="UP000694941">
    <property type="component" value="Unplaced"/>
</dbReference>
<keyword evidence="2" id="KW-0472">Membrane</keyword>
<keyword evidence="5" id="KW-1185">Reference proteome</keyword>
<organism evidence="5 6">
    <name type="scientific">Limulus polyphemus</name>
    <name type="common">Atlantic horseshoe crab</name>
    <dbReference type="NCBI Taxonomy" id="6850"/>
    <lineage>
        <taxon>Eukaryota</taxon>
        <taxon>Metazoa</taxon>
        <taxon>Ecdysozoa</taxon>
        <taxon>Arthropoda</taxon>
        <taxon>Chelicerata</taxon>
        <taxon>Merostomata</taxon>
        <taxon>Xiphosura</taxon>
        <taxon>Limulidae</taxon>
        <taxon>Limulus</taxon>
    </lineage>
</organism>
<protein>
    <submittedName>
        <fullName evidence="6">Out at first protein-like</fullName>
    </submittedName>
</protein>
<keyword evidence="2" id="KW-0812">Transmembrane</keyword>
<sequence length="273" mass="31307">MTERFCRRLLRFWGVITLGLGGIFYGGWCQLIINVKNEGGDILQESIVANASDDIIILEFQRPEGTLVTQLIDFKAEAQIFRVLILGEEERGETQYQVVCFVVKSNKIDFISADAVSKLRQRNPSAIRQPEEDRGKELFEMDLSVELNKSSIISSHLPELCEEASTTTFAREVDLRAWTDSKNYARDIVSLTAAVKRFPPPQLSRCRSTSSWSQPCQCQLEVCVGWYPCSLKYCRGKDSSGRTVNYRCGIKTCRKSRVFYYYVQHKHLCLWDE</sequence>
<dbReference type="InterPro" id="IPR053897">
    <property type="entry name" value="Oaf_C"/>
</dbReference>
<feature type="domain" description="Out at first C-terminal" evidence="4">
    <location>
        <begin position="205"/>
        <end position="273"/>
    </location>
</feature>
<dbReference type="RefSeq" id="XP_013784355.1">
    <property type="nucleotide sequence ID" value="XM_013928901.2"/>
</dbReference>
<dbReference type="GeneID" id="106468469"/>
<proteinExistence type="inferred from homology"/>
<evidence type="ECO:0000313" key="6">
    <source>
        <dbReference type="RefSeq" id="XP_013784355.1"/>
    </source>
</evidence>
<evidence type="ECO:0000259" key="3">
    <source>
        <dbReference type="Pfam" id="PF14941"/>
    </source>
</evidence>
<feature type="domain" description="Out at first protein BRICHOS-like" evidence="3">
    <location>
        <begin position="30"/>
        <end position="178"/>
    </location>
</feature>
<keyword evidence="2" id="KW-1133">Transmembrane helix</keyword>
<feature type="transmembrane region" description="Helical" evidence="2">
    <location>
        <begin position="12"/>
        <end position="33"/>
    </location>
</feature>